<accession>A0A250DI45</accession>
<dbReference type="GO" id="GO:0046872">
    <property type="term" value="F:metal ion binding"/>
    <property type="evidence" value="ECO:0007669"/>
    <property type="project" value="UniProtKB-KW"/>
</dbReference>
<evidence type="ECO:0000256" key="3">
    <source>
        <dbReference type="ARBA" id="ARBA00022964"/>
    </source>
</evidence>
<keyword evidence="4" id="KW-0560">Oxidoreductase</keyword>
<evidence type="ECO:0000259" key="6">
    <source>
        <dbReference type="PROSITE" id="PS51184"/>
    </source>
</evidence>
<dbReference type="InterPro" id="IPR046799">
    <property type="entry name" value="ROXA-like_wH"/>
</dbReference>
<organism evidence="7 8">
    <name type="scientific">Variovorax boronicumulans</name>
    <dbReference type="NCBI Taxonomy" id="436515"/>
    <lineage>
        <taxon>Bacteria</taxon>
        <taxon>Pseudomonadati</taxon>
        <taxon>Pseudomonadota</taxon>
        <taxon>Betaproteobacteria</taxon>
        <taxon>Burkholderiales</taxon>
        <taxon>Comamonadaceae</taxon>
        <taxon>Variovorax</taxon>
    </lineage>
</organism>
<name>A0A250DI45_9BURK</name>
<dbReference type="Proteomes" id="UP000217154">
    <property type="component" value="Chromosome"/>
</dbReference>
<evidence type="ECO:0000313" key="8">
    <source>
        <dbReference type="Proteomes" id="UP000217154"/>
    </source>
</evidence>
<protein>
    <submittedName>
        <fullName evidence="7">Cupin</fullName>
    </submittedName>
</protein>
<dbReference type="AlphaFoldDB" id="A0A250DI45"/>
<dbReference type="Pfam" id="PF20514">
    <property type="entry name" value="WHD_ROXA"/>
    <property type="match status" value="1"/>
</dbReference>
<evidence type="ECO:0000313" key="7">
    <source>
        <dbReference type="EMBL" id="ATA54046.1"/>
    </source>
</evidence>
<reference evidence="7 8" key="1">
    <citation type="submission" date="2017-09" db="EMBL/GenBank/DDBJ databases">
        <title>The diverse metabolic capabilities of V. boronicumulans make it an excellent choice for continued studies on novel biodegradation.</title>
        <authorList>
            <person name="Sun S."/>
        </authorList>
    </citation>
    <scope>NUCLEOTIDE SEQUENCE [LARGE SCALE GENOMIC DNA]</scope>
    <source>
        <strain evidence="7 8">J1</strain>
    </source>
</reference>
<gene>
    <name evidence="7" type="ORF">CKY39_13060</name>
</gene>
<dbReference type="PANTHER" id="PTHR13096:SF8">
    <property type="entry name" value="RIBOSOMAL OXYGENASE 1"/>
    <property type="match status" value="1"/>
</dbReference>
<dbReference type="EMBL" id="CP023284">
    <property type="protein sequence ID" value="ATA54046.1"/>
    <property type="molecule type" value="Genomic_DNA"/>
</dbReference>
<evidence type="ECO:0000256" key="2">
    <source>
        <dbReference type="ARBA" id="ARBA00022723"/>
    </source>
</evidence>
<dbReference type="SUPFAM" id="SSF51197">
    <property type="entry name" value="Clavaminate synthase-like"/>
    <property type="match status" value="1"/>
</dbReference>
<dbReference type="Pfam" id="PF08007">
    <property type="entry name" value="JmjC_2"/>
    <property type="match status" value="1"/>
</dbReference>
<dbReference type="Gene3D" id="2.60.120.650">
    <property type="entry name" value="Cupin"/>
    <property type="match status" value="1"/>
</dbReference>
<keyword evidence="3" id="KW-0223">Dioxygenase</keyword>
<dbReference type="SMART" id="SM00558">
    <property type="entry name" value="JmjC"/>
    <property type="match status" value="1"/>
</dbReference>
<keyword evidence="2" id="KW-0479">Metal-binding</keyword>
<feature type="domain" description="JmjC" evidence="6">
    <location>
        <begin position="100"/>
        <end position="227"/>
    </location>
</feature>
<dbReference type="Gene3D" id="3.40.366.30">
    <property type="entry name" value="50S ribosomal protein L16 arginine hydroxylase, Chain A, Domain 2"/>
    <property type="match status" value="1"/>
</dbReference>
<dbReference type="PANTHER" id="PTHR13096">
    <property type="entry name" value="MINA53 MYC INDUCED NUCLEAR ANTIGEN"/>
    <property type="match status" value="1"/>
</dbReference>
<proteinExistence type="predicted"/>
<keyword evidence="5" id="KW-0408">Iron</keyword>
<dbReference type="RefSeq" id="WP_095744748.1">
    <property type="nucleotide sequence ID" value="NZ_CP023284.1"/>
</dbReference>
<dbReference type="KEGG" id="vbo:CKY39_13060"/>
<evidence type="ECO:0000256" key="4">
    <source>
        <dbReference type="ARBA" id="ARBA00023002"/>
    </source>
</evidence>
<dbReference type="InterPro" id="IPR039994">
    <property type="entry name" value="NO66-like"/>
</dbReference>
<dbReference type="InterPro" id="IPR003347">
    <property type="entry name" value="JmjC_dom"/>
</dbReference>
<dbReference type="GO" id="GO:0016706">
    <property type="term" value="F:2-oxoglutarate-dependent dioxygenase activity"/>
    <property type="evidence" value="ECO:0007669"/>
    <property type="project" value="TreeGrafter"/>
</dbReference>
<sequence>MEINQPLPLLGGLSPAQFMRRYWQKKPLLIRQAVPSMVPPIDRQALFALAEREGVESRLIRHGKAGWSLKHGPLPRRALPPLKQPGWTMLVQGVDLHHDGVHDLLRQFRFLPDARLDDLMISYASDTGGVGPHFDSYDVFLLQAQGQRRWSIGKQSDLRLQPDVPLKMLEHFEPEQTFVLEPGDMLYLPPKYAHDGVAVGDDCMTYSIGLRSSAVGELGADLLARVAQAYAEDLEDAGPAELARYRDPSQPAVEAPAAMPAALQDFARKAVEAALRDPDAIDRALGESLTEPKANVWFGEGNEVPEVLREVALDRRTRMLYDARHIYINGESFRASGADATLMRRLADQRALGARELARASEGARALLGEWCEAGWLHAE</sequence>
<evidence type="ECO:0000256" key="1">
    <source>
        <dbReference type="ARBA" id="ARBA00001954"/>
    </source>
</evidence>
<comment type="cofactor">
    <cofactor evidence="1">
        <name>Fe(2+)</name>
        <dbReference type="ChEBI" id="CHEBI:29033"/>
    </cofactor>
</comment>
<dbReference type="PROSITE" id="PS51184">
    <property type="entry name" value="JMJC"/>
    <property type="match status" value="1"/>
</dbReference>
<evidence type="ECO:0000256" key="5">
    <source>
        <dbReference type="ARBA" id="ARBA00023004"/>
    </source>
</evidence>